<feature type="region of interest" description="Disordered" evidence="2">
    <location>
        <begin position="154"/>
        <end position="179"/>
    </location>
</feature>
<dbReference type="AlphaFoldDB" id="A0A0A1V977"/>
<comment type="similarity">
    <text evidence="1">Belongs to the cycloisomerase 2 family.</text>
</comment>
<sequence length="394" mass="41654">MLTRLFLVAAAATASALPSCKNNNNVTPGKMPNSTVPSVAKLLITSPGNISIAEFDGTKFDIKSTQNVSGNPTWVAFSQPHLYAVDENSDTTSLLKVDLAGNKIDHLSSTKGSSGVVHLEFTKDKSQMVGAGFGSSNIDIFDISNGGLKFSNAIKSDDDVGPNKERQEKPHPHQSVLDPSGRFVAVNDLGTDKILVLDTKKAFAIVNRVSVEPAGAGPRHGAFFPAGANKATHYFVLCEIKNLVLVYALKYSCDKGIEFELKQTISTFKSVEATPAEAAAGELVLAADNKNVYVSNRLTGGQTDNIANFRIAQNGGELKLDLVGFTSTGGLRTRMFSASLDGQHLFVGNQDGALGVVALKRNANGTLVEKPVASLDMSLFPGELAGPAFVQQVA</sequence>
<dbReference type="SUPFAM" id="SSF51004">
    <property type="entry name" value="C-terminal (heme d1) domain of cytochrome cd1-nitrite reductase"/>
    <property type="match status" value="1"/>
</dbReference>
<evidence type="ECO:0000313" key="4">
    <source>
        <dbReference type="EMBL" id="EXV06103.1"/>
    </source>
</evidence>
<protein>
    <submittedName>
        <fullName evidence="4">Lactonase</fullName>
    </submittedName>
</protein>
<comment type="caution">
    <text evidence="4">The sequence shown here is derived from an EMBL/GenBank/DDBJ whole genome shotgun (WGS) entry which is preliminary data.</text>
</comment>
<dbReference type="PANTHER" id="PTHR30344:SF1">
    <property type="entry name" value="6-PHOSPHOGLUCONOLACTONASE"/>
    <property type="match status" value="1"/>
</dbReference>
<accession>A0A0A1V977</accession>
<dbReference type="Gene3D" id="2.130.10.10">
    <property type="entry name" value="YVTN repeat-like/Quinoprotein amine dehydrogenase"/>
    <property type="match status" value="1"/>
</dbReference>
<dbReference type="Pfam" id="PF10282">
    <property type="entry name" value="Lactonase"/>
    <property type="match status" value="1"/>
</dbReference>
<evidence type="ECO:0000256" key="2">
    <source>
        <dbReference type="SAM" id="MobiDB-lite"/>
    </source>
</evidence>
<dbReference type="EMBL" id="JELW01000001">
    <property type="protein sequence ID" value="EXV06103.1"/>
    <property type="molecule type" value="Genomic_DNA"/>
</dbReference>
<dbReference type="InterPro" id="IPR011048">
    <property type="entry name" value="Haem_d1_sf"/>
</dbReference>
<dbReference type="PANTHER" id="PTHR30344">
    <property type="entry name" value="6-PHOSPHOGLUCONOLACTONASE-RELATED"/>
    <property type="match status" value="1"/>
</dbReference>
<name>A0A0A1V977_9HYPO</name>
<reference evidence="4 5" key="1">
    <citation type="submission" date="2014-02" db="EMBL/GenBank/DDBJ databases">
        <title>The genome sequence of the entomopathogenic fungus Metarhizium robertsii ARSEF 2575.</title>
        <authorList>
            <person name="Giuliano Garisto Donzelli B."/>
            <person name="Roe B.A."/>
            <person name="Macmil S.L."/>
            <person name="Krasnoff S.B."/>
            <person name="Gibson D.M."/>
        </authorList>
    </citation>
    <scope>NUCLEOTIDE SEQUENCE [LARGE SCALE GENOMIC DNA]</scope>
    <source>
        <strain evidence="4 5">ARSEF 2575</strain>
    </source>
</reference>
<proteinExistence type="inferred from homology"/>
<dbReference type="InterPro" id="IPR019405">
    <property type="entry name" value="Lactonase_7-beta_prop"/>
</dbReference>
<dbReference type="eggNOG" id="ENOG502QRFW">
    <property type="taxonomic scope" value="Eukaryota"/>
</dbReference>
<organism evidence="4 5">
    <name type="scientific">Metarhizium robertsii</name>
    <dbReference type="NCBI Taxonomy" id="568076"/>
    <lineage>
        <taxon>Eukaryota</taxon>
        <taxon>Fungi</taxon>
        <taxon>Dikarya</taxon>
        <taxon>Ascomycota</taxon>
        <taxon>Pezizomycotina</taxon>
        <taxon>Sordariomycetes</taxon>
        <taxon>Hypocreomycetidae</taxon>
        <taxon>Hypocreales</taxon>
        <taxon>Clavicipitaceae</taxon>
        <taxon>Metarhizium</taxon>
    </lineage>
</organism>
<dbReference type="GO" id="GO:0017057">
    <property type="term" value="F:6-phosphogluconolactonase activity"/>
    <property type="evidence" value="ECO:0007669"/>
    <property type="project" value="TreeGrafter"/>
</dbReference>
<evidence type="ECO:0000256" key="1">
    <source>
        <dbReference type="ARBA" id="ARBA00005564"/>
    </source>
</evidence>
<feature type="compositionally biased region" description="Basic and acidic residues" evidence="2">
    <location>
        <begin position="155"/>
        <end position="171"/>
    </location>
</feature>
<gene>
    <name evidence="4" type="ORF">X797_000820</name>
</gene>
<dbReference type="OrthoDB" id="9972196at2759"/>
<feature type="chain" id="PRO_5001992665" evidence="3">
    <location>
        <begin position="17"/>
        <end position="394"/>
    </location>
</feature>
<evidence type="ECO:0000256" key="3">
    <source>
        <dbReference type="SAM" id="SignalP"/>
    </source>
</evidence>
<dbReference type="Proteomes" id="UP000030151">
    <property type="component" value="Unassembled WGS sequence"/>
</dbReference>
<feature type="signal peptide" evidence="3">
    <location>
        <begin position="1"/>
        <end position="16"/>
    </location>
</feature>
<dbReference type="InterPro" id="IPR050282">
    <property type="entry name" value="Cycloisomerase_2"/>
</dbReference>
<dbReference type="HOGENOM" id="CLU_038716_0_1_1"/>
<dbReference type="InterPro" id="IPR015943">
    <property type="entry name" value="WD40/YVTN_repeat-like_dom_sf"/>
</dbReference>
<evidence type="ECO:0000313" key="5">
    <source>
        <dbReference type="Proteomes" id="UP000030151"/>
    </source>
</evidence>
<keyword evidence="3" id="KW-0732">Signal</keyword>